<keyword evidence="7" id="KW-0067">ATP-binding</keyword>
<keyword evidence="5" id="KW-0547">Nucleotide-binding</keyword>
<dbReference type="EC" id="2.7.13.3" evidence="2"/>
<dbReference type="PANTHER" id="PTHR24421">
    <property type="entry name" value="NITRATE/NITRITE SENSOR PROTEIN NARX-RELATED"/>
    <property type="match status" value="1"/>
</dbReference>
<comment type="caution">
    <text evidence="12">The sequence shown here is derived from an EMBL/GenBank/DDBJ whole genome shotgun (WGS) entry which is preliminary data.</text>
</comment>
<evidence type="ECO:0000313" key="12">
    <source>
        <dbReference type="EMBL" id="MDI9857708.1"/>
    </source>
</evidence>
<dbReference type="Pfam" id="PF13181">
    <property type="entry name" value="TPR_8"/>
    <property type="match status" value="2"/>
</dbReference>
<name>A0ABT6Y2B2_9BACT</name>
<evidence type="ECO:0000256" key="8">
    <source>
        <dbReference type="ARBA" id="ARBA00023012"/>
    </source>
</evidence>
<dbReference type="InterPro" id="IPR036890">
    <property type="entry name" value="HATPase_C_sf"/>
</dbReference>
<evidence type="ECO:0000256" key="3">
    <source>
        <dbReference type="ARBA" id="ARBA00022553"/>
    </source>
</evidence>
<dbReference type="SUPFAM" id="SSF55874">
    <property type="entry name" value="ATPase domain of HSP90 chaperone/DNA topoisomerase II/histidine kinase"/>
    <property type="match status" value="1"/>
</dbReference>
<dbReference type="SUPFAM" id="SSF48452">
    <property type="entry name" value="TPR-like"/>
    <property type="match status" value="2"/>
</dbReference>
<dbReference type="Pfam" id="PF07730">
    <property type="entry name" value="HisKA_3"/>
    <property type="match status" value="1"/>
</dbReference>
<evidence type="ECO:0000313" key="13">
    <source>
        <dbReference type="Proteomes" id="UP001236507"/>
    </source>
</evidence>
<dbReference type="SMART" id="SM00387">
    <property type="entry name" value="HATPase_c"/>
    <property type="match status" value="1"/>
</dbReference>
<evidence type="ECO:0000256" key="7">
    <source>
        <dbReference type="ARBA" id="ARBA00022840"/>
    </source>
</evidence>
<keyword evidence="9" id="KW-0175">Coiled coil</keyword>
<keyword evidence="10" id="KW-1133">Transmembrane helix</keyword>
<dbReference type="Gene3D" id="1.20.5.1930">
    <property type="match status" value="1"/>
</dbReference>
<evidence type="ECO:0000256" key="5">
    <source>
        <dbReference type="ARBA" id="ARBA00022741"/>
    </source>
</evidence>
<evidence type="ECO:0000256" key="2">
    <source>
        <dbReference type="ARBA" id="ARBA00012438"/>
    </source>
</evidence>
<dbReference type="Proteomes" id="UP001236507">
    <property type="component" value="Unassembled WGS sequence"/>
</dbReference>
<evidence type="ECO:0000259" key="11">
    <source>
        <dbReference type="SMART" id="SM00387"/>
    </source>
</evidence>
<evidence type="ECO:0000256" key="4">
    <source>
        <dbReference type="ARBA" id="ARBA00022679"/>
    </source>
</evidence>
<reference evidence="12 13" key="1">
    <citation type="submission" date="2023-05" db="EMBL/GenBank/DDBJ databases">
        <title>Novel species of genus Flectobacillus isolated from stream in China.</title>
        <authorList>
            <person name="Lu H."/>
        </authorList>
    </citation>
    <scope>NUCLEOTIDE SEQUENCE [LARGE SCALE GENOMIC DNA]</scope>
    <source>
        <strain evidence="12 13">KCTC 42575</strain>
    </source>
</reference>
<evidence type="ECO:0000256" key="1">
    <source>
        <dbReference type="ARBA" id="ARBA00000085"/>
    </source>
</evidence>
<keyword evidence="10" id="KW-0472">Membrane</keyword>
<dbReference type="GO" id="GO:0016301">
    <property type="term" value="F:kinase activity"/>
    <property type="evidence" value="ECO:0007669"/>
    <property type="project" value="UniProtKB-KW"/>
</dbReference>
<feature type="transmembrane region" description="Helical" evidence="10">
    <location>
        <begin position="337"/>
        <end position="357"/>
    </location>
</feature>
<dbReference type="Gene3D" id="3.30.565.10">
    <property type="entry name" value="Histidine kinase-like ATPase, C-terminal domain"/>
    <property type="match status" value="1"/>
</dbReference>
<dbReference type="InterPro" id="IPR011712">
    <property type="entry name" value="Sig_transdc_His_kin_sub3_dim/P"/>
</dbReference>
<dbReference type="InterPro" id="IPR011990">
    <property type="entry name" value="TPR-like_helical_dom_sf"/>
</dbReference>
<dbReference type="Pfam" id="PF02518">
    <property type="entry name" value="HATPase_c"/>
    <property type="match status" value="1"/>
</dbReference>
<sequence>MDSLHKKLNQLDKEGKSFPLDTARINLLCQLSELEVVSSPKQSFSYLDTAERLAKKHNWQEGIMRINYERGFYYMSHAQYMVSTEFLFKSLYQAEQIKNRVFEAKNLSMLGLSFSELKDFKNAQINLQKALKIHQILGDKIRYTRTLHYIGLALATEKKHSAALTYFQHAYQQNLKLQIHHMDMYCLSGIGSSQKELGKFDDALKTFEKLLILEGQYADVPDYDKMVSLSEIADIYRIKKEFNKAKPLFDQALSLDKKGGVDSYSRTLYERLYLFYKELGNNKAALLYFEKLSKIKDKIGKQDIEQQVKNLKFEYEYAKKEIQLNASKLEVSQEQQLRNISIIGLLVLLIGALWLWFNRLELSKKNKQIYTQSLEISKAYAQLEDFNKTLEQKVDQRTHELKQANIELQQKNEEILTALFEGQTLERKRVASELHNNLGSMLSAMRYRLQILDKEKLSSKEQKVYDSILEMMGTAYAEVRLISHNLLPAELEKKGLKGAIEKLIGDINLGQKLIIDLQMDDDILPKNKRFELELYSICLELINNIIKHAEATQASVSFYEENNLLIFTVSDNGKGMNLEKSNGFGLKNIEQRVQSNSGKMEIHTKEFEKTAIICKFPLEQIT</sequence>
<keyword evidence="13" id="KW-1185">Reference proteome</keyword>
<proteinExistence type="predicted"/>
<evidence type="ECO:0000256" key="10">
    <source>
        <dbReference type="SAM" id="Phobius"/>
    </source>
</evidence>
<dbReference type="InterPro" id="IPR003594">
    <property type="entry name" value="HATPase_dom"/>
</dbReference>
<organism evidence="12 13">
    <name type="scientific">Flectobacillus roseus</name>
    <dbReference type="NCBI Taxonomy" id="502259"/>
    <lineage>
        <taxon>Bacteria</taxon>
        <taxon>Pseudomonadati</taxon>
        <taxon>Bacteroidota</taxon>
        <taxon>Cytophagia</taxon>
        <taxon>Cytophagales</taxon>
        <taxon>Flectobacillaceae</taxon>
        <taxon>Flectobacillus</taxon>
    </lineage>
</organism>
<dbReference type="InterPro" id="IPR050482">
    <property type="entry name" value="Sensor_HK_TwoCompSys"/>
</dbReference>
<gene>
    <name evidence="12" type="ORF">QM524_00680</name>
</gene>
<keyword evidence="4" id="KW-0808">Transferase</keyword>
<dbReference type="SMART" id="SM00028">
    <property type="entry name" value="TPR"/>
    <property type="match status" value="4"/>
</dbReference>
<dbReference type="EMBL" id="JASHIF010000002">
    <property type="protein sequence ID" value="MDI9857708.1"/>
    <property type="molecule type" value="Genomic_DNA"/>
</dbReference>
<dbReference type="InterPro" id="IPR019734">
    <property type="entry name" value="TPR_rpt"/>
</dbReference>
<dbReference type="RefSeq" id="WP_283343029.1">
    <property type="nucleotide sequence ID" value="NZ_JASHIF010000002.1"/>
</dbReference>
<keyword evidence="8" id="KW-0902">Two-component regulatory system</keyword>
<feature type="coiled-coil region" evidence="9">
    <location>
        <begin position="387"/>
        <end position="414"/>
    </location>
</feature>
<dbReference type="Gene3D" id="1.25.40.10">
    <property type="entry name" value="Tetratricopeptide repeat domain"/>
    <property type="match status" value="2"/>
</dbReference>
<feature type="domain" description="Histidine kinase/HSP90-like ATPase" evidence="11">
    <location>
        <begin position="529"/>
        <end position="620"/>
    </location>
</feature>
<keyword evidence="10" id="KW-0812">Transmembrane</keyword>
<evidence type="ECO:0000256" key="9">
    <source>
        <dbReference type="SAM" id="Coils"/>
    </source>
</evidence>
<comment type="catalytic activity">
    <reaction evidence="1">
        <text>ATP + protein L-histidine = ADP + protein N-phospho-L-histidine.</text>
        <dbReference type="EC" id="2.7.13.3"/>
    </reaction>
</comment>
<keyword evidence="3" id="KW-0597">Phosphoprotein</keyword>
<accession>A0ABT6Y2B2</accession>
<protein>
    <recommendedName>
        <fullName evidence="2">histidine kinase</fullName>
        <ecNumber evidence="2">2.7.13.3</ecNumber>
    </recommendedName>
</protein>
<keyword evidence="6 12" id="KW-0418">Kinase</keyword>
<dbReference type="CDD" id="cd16917">
    <property type="entry name" value="HATPase_UhpB-NarQ-NarX-like"/>
    <property type="match status" value="1"/>
</dbReference>
<dbReference type="PANTHER" id="PTHR24421:SF10">
    <property type="entry name" value="NITRATE_NITRITE SENSOR PROTEIN NARQ"/>
    <property type="match status" value="1"/>
</dbReference>
<evidence type="ECO:0000256" key="6">
    <source>
        <dbReference type="ARBA" id="ARBA00022777"/>
    </source>
</evidence>